<feature type="compositionally biased region" description="Low complexity" evidence="8">
    <location>
        <begin position="870"/>
        <end position="879"/>
    </location>
</feature>
<name>A0A132AL29_SARSC</name>
<evidence type="ECO:0000256" key="1">
    <source>
        <dbReference type="ARBA" id="ARBA00000707"/>
    </source>
</evidence>
<feature type="region of interest" description="Disordered" evidence="8">
    <location>
        <begin position="850"/>
        <end position="887"/>
    </location>
</feature>
<feature type="region of interest" description="Disordered" evidence="8">
    <location>
        <begin position="186"/>
        <end position="225"/>
    </location>
</feature>
<dbReference type="GO" id="GO:0005829">
    <property type="term" value="C:cytosol"/>
    <property type="evidence" value="ECO:0007669"/>
    <property type="project" value="TreeGrafter"/>
</dbReference>
<keyword evidence="6 10" id="KW-0378">Hydrolase</keyword>
<dbReference type="InterPro" id="IPR038765">
    <property type="entry name" value="Papain-like_cys_pep_sf"/>
</dbReference>
<comment type="catalytic activity">
    <reaction evidence="1">
        <text>Thiol-dependent hydrolysis of ester, thioester, amide, peptide and isopeptide bonds formed by the C-terminal Gly of ubiquitin (a 76-residue protein attached to proteins as an intracellular targeting signal).</text>
        <dbReference type="EC" id="3.4.19.12"/>
    </reaction>
</comment>
<evidence type="ECO:0000256" key="6">
    <source>
        <dbReference type="ARBA" id="ARBA00022801"/>
    </source>
</evidence>
<feature type="compositionally biased region" description="Basic and acidic residues" evidence="8">
    <location>
        <begin position="457"/>
        <end position="500"/>
    </location>
</feature>
<dbReference type="SUPFAM" id="SSF54001">
    <property type="entry name" value="Cysteine proteinases"/>
    <property type="match status" value="1"/>
</dbReference>
<evidence type="ECO:0000256" key="5">
    <source>
        <dbReference type="ARBA" id="ARBA00022786"/>
    </source>
</evidence>
<dbReference type="VEuPathDB" id="VectorBase:SSCA004454"/>
<dbReference type="EMBL" id="JXLN01017748">
    <property type="protein sequence ID" value="KPM11676.1"/>
    <property type="molecule type" value="Genomic_DNA"/>
</dbReference>
<dbReference type="GO" id="GO:0006508">
    <property type="term" value="P:proteolysis"/>
    <property type="evidence" value="ECO:0007669"/>
    <property type="project" value="UniProtKB-KW"/>
</dbReference>
<dbReference type="PROSITE" id="PS00972">
    <property type="entry name" value="USP_1"/>
    <property type="match status" value="1"/>
</dbReference>
<dbReference type="GO" id="GO:0005634">
    <property type="term" value="C:nucleus"/>
    <property type="evidence" value="ECO:0007669"/>
    <property type="project" value="TreeGrafter"/>
</dbReference>
<evidence type="ECO:0000259" key="9">
    <source>
        <dbReference type="PROSITE" id="PS50235"/>
    </source>
</evidence>
<dbReference type="InterPro" id="IPR028889">
    <property type="entry name" value="USP"/>
</dbReference>
<dbReference type="GO" id="GO:0016579">
    <property type="term" value="P:protein deubiquitination"/>
    <property type="evidence" value="ECO:0007669"/>
    <property type="project" value="InterPro"/>
</dbReference>
<sequence length="1197" mass="134146">MEFFDFTGTNEEEKAQALDIIAHRGTSGVEFFLNYNPSTSTRLNYSDCSHDEVSSKSYLHLNGNLHNEQHRLSSISSSSSGTSSSSSNNNLDHHRNQNDHNTNSIQAINIENRIPQHQSSIRNDPNYDWEPKELPMRNAVPTNHLAAIRASGRTARAHPPPPTYLLSHGHSIHPYFAVHAGPGTAASLPTTAPPSNPYAIHPIHPHQPPPLAQPSHHQHHHHHQSKHIVMPSVMTGNLVPSSSSTKNTSLLKNTTVNSSSCDMNSTSLYMPPTQYSDASLTNLPIVENNRIKGSSIAVSGDNCNQMIGDSMVSNGSNLTPVPPQCLSAYASFAFHQTHALPFPPPGHFSQPIYYLPQESFIQFTPFSPTNAPAAHISIPNHASFAGSTPQPIVPHPHDVISPSMDIIVPSETIPSSNSIHSSTATNINSNSISSPASEAYQSSGTDATFYDETNIIEENRTDSKQNTESNFSEKENDSFKLPELKAKVPSEQSLEHKVPENSEANEVNEQVESVQEYLKMCLNISEKTNDTEQKHSTVIEKKDQIDLNNVDDDRSKDESSKANVVDDETLSESSTDKPKTWASKLFPATNNQNSFSSSLKSQSNKHNVNHDVSNNDNPNDILNDSFVETSDIINGKHRTVSPNSNSHIFFSKRFRNPNGHQYRDQNSDTIKKLSIVPLQKDPIAHKLARRLRDTIHLKHSLPTIIPSGLINRGNWCYVNAILQALLACPPFYNLMREISETSGLFRQSTSTPIIDNFARFFSKFIPIEQKRNLKSGNNPYLEELLNSDPFEPLFIYDTLKHIGMIQNDAQRGHQEDAEEFLSSVLNGLHEEMIKLAKYLDEIDRSNLIHAKTNGSTSDKPSVSEIDSDFESNNRNPNDVNNEDENESNDLWHEVGTSKHKSLPTRSTFSTLITEIFGGSTLDIRTIDKDASGNRQPFFTMQLDIKHELTKSIEDAIRYQTKSEVIYGYICPKTKQAMDASNQRFLEILPPILIFHLKLFDYDIETGVTKKLLKSIEFGENLEIPRECLSSKIGNRCRRFKLLAVWMFDLGIRFFFTVVYHNGTEVVNGHYLTDVYHLGLNQWLRCDDSTIKLISLSKVLESSDRENGNLVPYLIFYRRYDTLHHNNNSNQSMSASFSNININNSNNSMKSSRSNTNTAANNGYGGHHHYSHNSNEQDQTQDGIFVSTTKFNSISRQL</sequence>
<proteinExistence type="inferred from homology"/>
<evidence type="ECO:0000256" key="4">
    <source>
        <dbReference type="ARBA" id="ARBA00022670"/>
    </source>
</evidence>
<feature type="region of interest" description="Disordered" evidence="8">
    <location>
        <begin position="528"/>
        <end position="620"/>
    </location>
</feature>
<dbReference type="AlphaFoldDB" id="A0A132AL29"/>
<dbReference type="PROSITE" id="PS50235">
    <property type="entry name" value="USP_3"/>
    <property type="match status" value="1"/>
</dbReference>
<evidence type="ECO:0000313" key="11">
    <source>
        <dbReference type="Proteomes" id="UP000616769"/>
    </source>
</evidence>
<dbReference type="PANTHER" id="PTHR24006:SF687">
    <property type="entry name" value="UBIQUITIN CARBOXYL-TERMINAL HYDROLASE 10"/>
    <property type="match status" value="1"/>
</dbReference>
<dbReference type="Gene3D" id="3.90.70.10">
    <property type="entry name" value="Cysteine proteinases"/>
    <property type="match status" value="1"/>
</dbReference>
<keyword evidence="7" id="KW-0788">Thiol protease</keyword>
<feature type="region of interest" description="Disordered" evidence="8">
    <location>
        <begin position="70"/>
        <end position="100"/>
    </location>
</feature>
<dbReference type="EC" id="3.4.19.12" evidence="3"/>
<keyword evidence="5" id="KW-0833">Ubl conjugation pathway</keyword>
<feature type="compositionally biased region" description="Basic residues" evidence="8">
    <location>
        <begin position="216"/>
        <end position="225"/>
    </location>
</feature>
<dbReference type="OrthoDB" id="429671at2759"/>
<feature type="compositionally biased region" description="Low complexity" evidence="8">
    <location>
        <begin position="411"/>
        <end position="439"/>
    </location>
</feature>
<comment type="similarity">
    <text evidence="2">Belongs to the peptidase C19 family. USP10 subfamily.</text>
</comment>
<evidence type="ECO:0000256" key="7">
    <source>
        <dbReference type="ARBA" id="ARBA00022807"/>
    </source>
</evidence>
<dbReference type="CDD" id="cd02257">
    <property type="entry name" value="Peptidase_C19"/>
    <property type="match status" value="1"/>
</dbReference>
<evidence type="ECO:0000256" key="2">
    <source>
        <dbReference type="ARBA" id="ARBA00005427"/>
    </source>
</evidence>
<feature type="compositionally biased region" description="Low complexity" evidence="8">
    <location>
        <begin position="73"/>
        <end position="87"/>
    </location>
</feature>
<dbReference type="InterPro" id="IPR050164">
    <property type="entry name" value="Peptidase_C19"/>
</dbReference>
<feature type="region of interest" description="Disordered" evidence="8">
    <location>
        <begin position="1143"/>
        <end position="1179"/>
    </location>
</feature>
<dbReference type="PANTHER" id="PTHR24006">
    <property type="entry name" value="UBIQUITIN CARBOXYL-TERMINAL HYDROLASE"/>
    <property type="match status" value="1"/>
</dbReference>
<dbReference type="Proteomes" id="UP000616769">
    <property type="component" value="Unassembled WGS sequence"/>
</dbReference>
<evidence type="ECO:0000256" key="3">
    <source>
        <dbReference type="ARBA" id="ARBA00012759"/>
    </source>
</evidence>
<feature type="compositionally biased region" description="Low complexity" evidence="8">
    <location>
        <begin position="1143"/>
        <end position="1161"/>
    </location>
</feature>
<dbReference type="GO" id="GO:0004843">
    <property type="term" value="F:cysteine-type deubiquitinase activity"/>
    <property type="evidence" value="ECO:0007669"/>
    <property type="project" value="UniProtKB-EC"/>
</dbReference>
<dbReference type="Pfam" id="PF00443">
    <property type="entry name" value="UCH"/>
    <property type="match status" value="1"/>
</dbReference>
<feature type="region of interest" description="Disordered" evidence="8">
    <location>
        <begin position="411"/>
        <end position="507"/>
    </location>
</feature>
<organism evidence="10 11">
    <name type="scientific">Sarcoptes scabiei</name>
    <name type="common">Itch mite</name>
    <name type="synonym">Acarus scabiei</name>
    <dbReference type="NCBI Taxonomy" id="52283"/>
    <lineage>
        <taxon>Eukaryota</taxon>
        <taxon>Metazoa</taxon>
        <taxon>Ecdysozoa</taxon>
        <taxon>Arthropoda</taxon>
        <taxon>Chelicerata</taxon>
        <taxon>Arachnida</taxon>
        <taxon>Acari</taxon>
        <taxon>Acariformes</taxon>
        <taxon>Sarcoptiformes</taxon>
        <taxon>Astigmata</taxon>
        <taxon>Psoroptidia</taxon>
        <taxon>Sarcoptoidea</taxon>
        <taxon>Sarcoptidae</taxon>
        <taxon>Sarcoptinae</taxon>
        <taxon>Sarcoptes</taxon>
    </lineage>
</organism>
<reference evidence="10 11" key="1">
    <citation type="journal article" date="2015" name="Parasit. Vectors">
        <title>Draft genome of the scabies mite.</title>
        <authorList>
            <person name="Rider S.D.Jr."/>
            <person name="Morgan M.S."/>
            <person name="Arlian L.G."/>
        </authorList>
    </citation>
    <scope>NUCLEOTIDE SEQUENCE [LARGE SCALE GENOMIC DNA]</scope>
    <source>
        <strain evidence="10">Arlian Lab</strain>
    </source>
</reference>
<feature type="domain" description="USP" evidence="9">
    <location>
        <begin position="707"/>
        <end position="1119"/>
    </location>
</feature>
<evidence type="ECO:0000256" key="8">
    <source>
        <dbReference type="SAM" id="MobiDB-lite"/>
    </source>
</evidence>
<gene>
    <name evidence="10" type="ORF">QR98_0102490</name>
</gene>
<feature type="compositionally biased region" description="Basic and acidic residues" evidence="8">
    <location>
        <begin position="528"/>
        <end position="560"/>
    </location>
</feature>
<comment type="caution">
    <text evidence="10">The sequence shown here is derived from an EMBL/GenBank/DDBJ whole genome shotgun (WGS) entry which is preliminary data.</text>
</comment>
<accession>A0A132AL29</accession>
<feature type="compositionally biased region" description="Low complexity" evidence="8">
    <location>
        <begin position="590"/>
        <end position="619"/>
    </location>
</feature>
<dbReference type="InterPro" id="IPR018200">
    <property type="entry name" value="USP_CS"/>
</dbReference>
<dbReference type="InterPro" id="IPR001394">
    <property type="entry name" value="Peptidase_C19_UCH"/>
</dbReference>
<keyword evidence="4" id="KW-0645">Protease</keyword>
<protein>
    <recommendedName>
        <fullName evidence="3">ubiquitinyl hydrolase 1</fullName>
        <ecNumber evidence="3">3.4.19.12</ecNumber>
    </recommendedName>
</protein>
<evidence type="ECO:0000313" key="10">
    <source>
        <dbReference type="EMBL" id="KPM11676.1"/>
    </source>
</evidence>